<gene>
    <name evidence="6" type="ORF">EDC62_1353</name>
</gene>
<keyword evidence="7" id="KW-1185">Reference proteome</keyword>
<evidence type="ECO:0008006" key="8">
    <source>
        <dbReference type="Google" id="ProtNLM"/>
    </source>
</evidence>
<comment type="cofactor">
    <cofactor evidence="1">
        <name>FAD</name>
        <dbReference type="ChEBI" id="CHEBI:57692"/>
    </cofactor>
</comment>
<evidence type="ECO:0000256" key="1">
    <source>
        <dbReference type="ARBA" id="ARBA00001974"/>
    </source>
</evidence>
<feature type="domain" description="RsdA/BaiN/AoA(So)-like insert" evidence="5">
    <location>
        <begin position="242"/>
        <end position="388"/>
    </location>
</feature>
<proteinExistence type="predicted"/>
<sequence>MSIEATFPRTSGVPAPTPVERETAPRYVDVAVVGAGPAGLMAAEVLGAAGTAAHVFDAMPSVGRKFLLAGKGGLNLTHAEPIEAFLGRYGTRRAALEPLLRAFGPEALRDWARGLGVETFVGSSQRVFPVDFKAAPLLRAWLHRLRHPGPGGVPVQFHMRRRWLGGLTPAPLGGWRLEFDGPQGLESVRAAQVVLALGGASWPRLGSDGAWVAWLQAHGVPVAPLRSANCGFDAAGRDGQGWSAHLRERFAGAPLKSVALRLAAPDGAVFERKGEFVLTAHGVEGSLVYAASAWLRDTIETQGQVTFHLNLLPDWPPERVRAEVAHPRGSRSLSSHLKSRLGLDGVKTALLYELCTPSVLHDPDALAQAIQALPVILNAPRPIEEAISTAGGVRFEALDDALMLRSHPGVFCAGEMLDWEAPTGGYLLTACFATGRAAGQGVRALRARGGRAAG</sequence>
<dbReference type="PANTHER" id="PTHR42887:SF1">
    <property type="entry name" value="BLR3961 PROTEIN"/>
    <property type="match status" value="1"/>
</dbReference>
<evidence type="ECO:0000313" key="6">
    <source>
        <dbReference type="EMBL" id="RPE70863.1"/>
    </source>
</evidence>
<dbReference type="InterPro" id="IPR036188">
    <property type="entry name" value="FAD/NAD-bd_sf"/>
</dbReference>
<organism evidence="6 7">
    <name type="scientific">Tibeticola sediminis</name>
    <dbReference type="NCBI Taxonomy" id="1917811"/>
    <lineage>
        <taxon>Bacteria</taxon>
        <taxon>Pseudomonadati</taxon>
        <taxon>Pseudomonadota</taxon>
        <taxon>Betaproteobacteria</taxon>
        <taxon>Burkholderiales</taxon>
        <taxon>Comamonadaceae</taxon>
        <taxon>Tibeticola</taxon>
    </lineage>
</organism>
<name>A0A3N4UK91_9BURK</name>
<dbReference type="AlphaFoldDB" id="A0A3N4UK91"/>
<feature type="domain" description="RsdA/BaiN/AoA(So)-like Rossmann fold-like" evidence="4">
    <location>
        <begin position="29"/>
        <end position="440"/>
    </location>
</feature>
<dbReference type="Gene3D" id="3.50.50.60">
    <property type="entry name" value="FAD/NAD(P)-binding domain"/>
    <property type="match status" value="1"/>
</dbReference>
<evidence type="ECO:0000256" key="2">
    <source>
        <dbReference type="ARBA" id="ARBA00022630"/>
    </source>
</evidence>
<dbReference type="InterPro" id="IPR004792">
    <property type="entry name" value="BaiN-like"/>
</dbReference>
<keyword evidence="2" id="KW-0285">Flavoprotein</keyword>
<evidence type="ECO:0000313" key="7">
    <source>
        <dbReference type="Proteomes" id="UP000272193"/>
    </source>
</evidence>
<dbReference type="OrthoDB" id="5288829at2"/>
<evidence type="ECO:0000259" key="5">
    <source>
        <dbReference type="Pfam" id="PF22780"/>
    </source>
</evidence>
<dbReference type="InterPro" id="IPR023166">
    <property type="entry name" value="BaiN-like_dom_sf"/>
</dbReference>
<accession>A0A3N4UK91</accession>
<dbReference type="Pfam" id="PF22780">
    <property type="entry name" value="HI0933_like_1st"/>
    <property type="match status" value="1"/>
</dbReference>
<evidence type="ECO:0000256" key="3">
    <source>
        <dbReference type="ARBA" id="ARBA00022827"/>
    </source>
</evidence>
<evidence type="ECO:0000259" key="4">
    <source>
        <dbReference type="Pfam" id="PF03486"/>
    </source>
</evidence>
<comment type="caution">
    <text evidence="6">The sequence shown here is derived from an EMBL/GenBank/DDBJ whole genome shotgun (WGS) entry which is preliminary data.</text>
</comment>
<dbReference type="Pfam" id="PF03486">
    <property type="entry name" value="HI0933_like"/>
    <property type="match status" value="1"/>
</dbReference>
<protein>
    <recommendedName>
        <fullName evidence="8">NAD(FAD)-utilizing dehydrogenase</fullName>
    </recommendedName>
</protein>
<dbReference type="SUPFAM" id="SSF51905">
    <property type="entry name" value="FAD/NAD(P)-binding domain"/>
    <property type="match status" value="1"/>
</dbReference>
<dbReference type="Gene3D" id="2.40.30.10">
    <property type="entry name" value="Translation factors"/>
    <property type="match status" value="1"/>
</dbReference>
<dbReference type="NCBIfam" id="TIGR00275">
    <property type="entry name" value="aminoacetone oxidase family FAD-binding enzyme"/>
    <property type="match status" value="1"/>
</dbReference>
<dbReference type="InterPro" id="IPR055178">
    <property type="entry name" value="RsdA/BaiN/AoA(So)-like_dom"/>
</dbReference>
<dbReference type="InterPro" id="IPR057661">
    <property type="entry name" value="RsdA/BaiN/AoA(So)_Rossmann"/>
</dbReference>
<dbReference type="Proteomes" id="UP000272193">
    <property type="component" value="Unassembled WGS sequence"/>
</dbReference>
<dbReference type="InterPro" id="IPR022460">
    <property type="entry name" value="Flavoprotein_PP4765"/>
</dbReference>
<dbReference type="SUPFAM" id="SSF160996">
    <property type="entry name" value="HI0933 insert domain-like"/>
    <property type="match status" value="1"/>
</dbReference>
<dbReference type="EMBL" id="RKQL01000002">
    <property type="protein sequence ID" value="RPE70863.1"/>
    <property type="molecule type" value="Genomic_DNA"/>
</dbReference>
<reference evidence="6 7" key="1">
    <citation type="submission" date="2018-11" db="EMBL/GenBank/DDBJ databases">
        <title>Genomic Encyclopedia of Type Strains, Phase IV (KMG-IV): sequencing the most valuable type-strain genomes for metagenomic binning, comparative biology and taxonomic classification.</title>
        <authorList>
            <person name="Goeker M."/>
        </authorList>
    </citation>
    <scope>NUCLEOTIDE SEQUENCE [LARGE SCALE GENOMIC DNA]</scope>
    <source>
        <strain evidence="6 7">DSM 101684</strain>
    </source>
</reference>
<dbReference type="PANTHER" id="PTHR42887">
    <property type="entry name" value="OS12G0638800 PROTEIN"/>
    <property type="match status" value="1"/>
</dbReference>
<keyword evidence="3" id="KW-0274">FAD</keyword>
<dbReference type="RefSeq" id="WP_124221887.1">
    <property type="nucleotide sequence ID" value="NZ_RKQL01000002.1"/>
</dbReference>
<dbReference type="Gene3D" id="1.10.8.260">
    <property type="entry name" value="HI0933 insert domain-like"/>
    <property type="match status" value="1"/>
</dbReference>
<dbReference type="NCBIfam" id="TIGR03862">
    <property type="entry name" value="flavo_PP4765"/>
    <property type="match status" value="1"/>
</dbReference>
<dbReference type="PRINTS" id="PR00420">
    <property type="entry name" value="RNGMNOXGNASE"/>
</dbReference>